<comment type="caution">
    <text evidence="22">The sequence shown here is derived from an EMBL/GenBank/DDBJ whole genome shotgun (WGS) entry which is preliminary data.</text>
</comment>
<feature type="domain" description="YjeF C-terminal" evidence="20">
    <location>
        <begin position="227"/>
        <end position="499"/>
    </location>
</feature>
<evidence type="ECO:0000256" key="19">
    <source>
        <dbReference type="PIRNR" id="PIRNR017184"/>
    </source>
</evidence>
<dbReference type="NCBIfam" id="TIGR00197">
    <property type="entry name" value="yjeF_nterm"/>
    <property type="match status" value="1"/>
</dbReference>
<feature type="binding site" evidence="17">
    <location>
        <position position="262"/>
    </location>
    <ligand>
        <name>(6S)-NADPHX</name>
        <dbReference type="ChEBI" id="CHEBI:64076"/>
    </ligand>
</feature>
<comment type="function">
    <text evidence="18">Catalyzes the epimerization of the S- and R-forms of NAD(P)HX, a damaged form of NAD(P)H that is a result of enzymatic or heat-dependent hydration. This is a prerequisite for the S-specific NAD(P)H-hydrate dehydratase to allow the repair of both epimers of NAD(P)HX.</text>
</comment>
<accession>W2UQY3</accession>
<dbReference type="Proteomes" id="UP000018850">
    <property type="component" value="Unassembled WGS sequence"/>
</dbReference>
<keyword evidence="12 17" id="KW-0456">Lyase</keyword>
<dbReference type="NCBIfam" id="TIGR00196">
    <property type="entry name" value="yjeF_cterm"/>
    <property type="match status" value="1"/>
</dbReference>
<feature type="binding site" evidence="18">
    <location>
        <begin position="130"/>
        <end position="136"/>
    </location>
    <ligand>
        <name>(6S)-NADPHX</name>
        <dbReference type="ChEBI" id="CHEBI:64076"/>
    </ligand>
</feature>
<feature type="binding site" evidence="17">
    <location>
        <position position="325"/>
    </location>
    <ligand>
        <name>(6S)-NADPHX</name>
        <dbReference type="ChEBI" id="CHEBI:64076"/>
    </ligand>
</feature>
<dbReference type="PROSITE" id="PS01050">
    <property type="entry name" value="YJEF_C_2"/>
    <property type="match status" value="1"/>
</dbReference>
<evidence type="ECO:0000256" key="18">
    <source>
        <dbReference type="HAMAP-Rule" id="MF_01966"/>
    </source>
</evidence>
<dbReference type="Gene3D" id="3.40.50.10260">
    <property type="entry name" value="YjeF N-terminal domain"/>
    <property type="match status" value="1"/>
</dbReference>
<keyword evidence="5 18" id="KW-0479">Metal-binding</keyword>
<evidence type="ECO:0000256" key="4">
    <source>
        <dbReference type="ARBA" id="ARBA00009524"/>
    </source>
</evidence>
<dbReference type="GO" id="GO:0046496">
    <property type="term" value="P:nicotinamide nucleotide metabolic process"/>
    <property type="evidence" value="ECO:0007669"/>
    <property type="project" value="UniProtKB-UniRule"/>
</dbReference>
<comment type="similarity">
    <text evidence="4 19">In the C-terminal section; belongs to the NnrD/CARKD family.</text>
</comment>
<dbReference type="PROSITE" id="PS01049">
    <property type="entry name" value="YJEF_C_1"/>
    <property type="match status" value="1"/>
</dbReference>
<evidence type="ECO:0000256" key="1">
    <source>
        <dbReference type="ARBA" id="ARBA00000013"/>
    </source>
</evidence>
<dbReference type="EC" id="4.2.1.136" evidence="19"/>
<comment type="catalytic activity">
    <reaction evidence="2 18 19">
        <text>(6R)-NADPHX = (6S)-NADPHX</text>
        <dbReference type="Rhea" id="RHEA:32227"/>
        <dbReference type="ChEBI" id="CHEBI:64076"/>
        <dbReference type="ChEBI" id="CHEBI:64077"/>
        <dbReference type="EC" id="5.1.99.6"/>
    </reaction>
</comment>
<comment type="catalytic activity">
    <reaction evidence="1 18 19">
        <text>(6R)-NADHX = (6S)-NADHX</text>
        <dbReference type="Rhea" id="RHEA:32215"/>
        <dbReference type="ChEBI" id="CHEBI:64074"/>
        <dbReference type="ChEBI" id="CHEBI:64075"/>
        <dbReference type="EC" id="5.1.99.6"/>
    </reaction>
</comment>
<keyword evidence="6 17" id="KW-0547">Nucleotide-binding</keyword>
<dbReference type="GO" id="GO:0052856">
    <property type="term" value="F:NAD(P)HX epimerase activity"/>
    <property type="evidence" value="ECO:0007669"/>
    <property type="project" value="UniProtKB-UniRule"/>
</dbReference>
<comment type="cofactor">
    <cofactor evidence="18 19">
        <name>K(+)</name>
        <dbReference type="ChEBI" id="CHEBI:29103"/>
    </cofactor>
    <text evidence="18 19">Binds 1 potassium ion per subunit.</text>
</comment>
<keyword evidence="8 17" id="KW-0521">NADP</keyword>
<comment type="similarity">
    <text evidence="17">Belongs to the NnrD/CARKD family.</text>
</comment>
<evidence type="ECO:0000256" key="7">
    <source>
        <dbReference type="ARBA" id="ARBA00022840"/>
    </source>
</evidence>
<evidence type="ECO:0000256" key="14">
    <source>
        <dbReference type="ARBA" id="ARBA00025153"/>
    </source>
</evidence>
<dbReference type="InterPro" id="IPR029056">
    <property type="entry name" value="Ribokinase-like"/>
</dbReference>
<dbReference type="HAMAP" id="MF_01965">
    <property type="entry name" value="NADHX_dehydratase"/>
    <property type="match status" value="1"/>
</dbReference>
<evidence type="ECO:0000256" key="12">
    <source>
        <dbReference type="ARBA" id="ARBA00023239"/>
    </source>
</evidence>
<dbReference type="PROSITE" id="PS51383">
    <property type="entry name" value="YJEF_C_3"/>
    <property type="match status" value="1"/>
</dbReference>
<dbReference type="PIRSF" id="PIRSF017184">
    <property type="entry name" value="Nnr"/>
    <property type="match status" value="1"/>
</dbReference>
<evidence type="ECO:0000256" key="8">
    <source>
        <dbReference type="ARBA" id="ARBA00022857"/>
    </source>
</evidence>
<evidence type="ECO:0000256" key="17">
    <source>
        <dbReference type="HAMAP-Rule" id="MF_01965"/>
    </source>
</evidence>
<dbReference type="SUPFAM" id="SSF53613">
    <property type="entry name" value="Ribokinase-like"/>
    <property type="match status" value="1"/>
</dbReference>
<reference evidence="22 23" key="2">
    <citation type="journal article" date="2016" name="Genome Announc.">
        <title>Draft Genome Sequence of Zhouia amylolytica AD3, Isolated from Tidal Flat Sediment.</title>
        <authorList>
            <person name="Jia B."/>
            <person name="Jin H.M."/>
            <person name="Lee H.J."/>
            <person name="Jeon C.O."/>
        </authorList>
    </citation>
    <scope>NUCLEOTIDE SEQUENCE [LARGE SCALE GENOMIC DNA]</scope>
    <source>
        <strain evidence="22 23">AD3</strain>
    </source>
</reference>
<dbReference type="PANTHER" id="PTHR12592">
    <property type="entry name" value="ATP-DEPENDENT (S)-NAD(P)H-HYDRATE DEHYDRATASE FAMILY MEMBER"/>
    <property type="match status" value="1"/>
</dbReference>
<gene>
    <name evidence="18" type="primary">nnrE</name>
    <name evidence="17" type="synonym">nnrD</name>
    <name evidence="22" type="ORF">P278_06960</name>
</gene>
<evidence type="ECO:0000256" key="10">
    <source>
        <dbReference type="ARBA" id="ARBA00023027"/>
    </source>
</evidence>
<feature type="domain" description="YjeF N-terminal" evidence="21">
    <location>
        <begin position="9"/>
        <end position="217"/>
    </location>
</feature>
<keyword evidence="9 18" id="KW-0630">Potassium</keyword>
<evidence type="ECO:0000313" key="22">
    <source>
        <dbReference type="EMBL" id="ETN96428.1"/>
    </source>
</evidence>
<feature type="binding site" evidence="17">
    <location>
        <begin position="411"/>
        <end position="415"/>
    </location>
    <ligand>
        <name>AMP</name>
        <dbReference type="ChEBI" id="CHEBI:456215"/>
    </ligand>
</feature>
<reference evidence="23" key="1">
    <citation type="submission" date="2013-11" db="EMBL/GenBank/DDBJ databases">
        <title>Draft genome sequence from a member of Zhouia, isolated tidal flat.</title>
        <authorList>
            <person name="Jin H."/>
            <person name="Jeon C.O."/>
        </authorList>
    </citation>
    <scope>NUCLEOTIDE SEQUENCE [LARGE SCALE GENOMIC DNA]</scope>
    <source>
        <strain evidence="23">AD3</strain>
    </source>
</reference>
<keyword evidence="7 17" id="KW-0067">ATP-binding</keyword>
<dbReference type="EC" id="5.1.99.6" evidence="19"/>
<evidence type="ECO:0000256" key="16">
    <source>
        <dbReference type="ARBA" id="ARBA00049209"/>
    </source>
</evidence>
<dbReference type="InterPro" id="IPR017953">
    <property type="entry name" value="Carbohydrate_kinase_pred_CS"/>
</dbReference>
<dbReference type="RefSeq" id="WP_038262435.1">
    <property type="nucleotide sequence ID" value="NZ_AYXY01000009.1"/>
</dbReference>
<evidence type="ECO:0000256" key="11">
    <source>
        <dbReference type="ARBA" id="ARBA00023235"/>
    </source>
</evidence>
<dbReference type="eggNOG" id="COG0062">
    <property type="taxonomic scope" value="Bacteria"/>
</dbReference>
<evidence type="ECO:0000256" key="13">
    <source>
        <dbReference type="ARBA" id="ARBA00023268"/>
    </source>
</evidence>
<comment type="cofactor">
    <cofactor evidence="17">
        <name>Mg(2+)</name>
        <dbReference type="ChEBI" id="CHEBI:18420"/>
    </cofactor>
</comment>
<dbReference type="STRING" id="376730.SAMN04487906_1792"/>
<feature type="binding site" evidence="18">
    <location>
        <position position="59"/>
    </location>
    <ligand>
        <name>K(+)</name>
        <dbReference type="ChEBI" id="CHEBI:29103"/>
    </ligand>
</feature>
<feature type="binding site" evidence="18">
    <location>
        <position position="162"/>
    </location>
    <ligand>
        <name>K(+)</name>
        <dbReference type="ChEBI" id="CHEBI:29103"/>
    </ligand>
</feature>
<feature type="binding site" evidence="18">
    <location>
        <begin position="58"/>
        <end position="62"/>
    </location>
    <ligand>
        <name>(6S)-NADPHX</name>
        <dbReference type="ChEBI" id="CHEBI:64076"/>
    </ligand>
</feature>
<evidence type="ECO:0000256" key="6">
    <source>
        <dbReference type="ARBA" id="ARBA00022741"/>
    </source>
</evidence>
<dbReference type="GO" id="GO:0110051">
    <property type="term" value="P:metabolite repair"/>
    <property type="evidence" value="ECO:0007669"/>
    <property type="project" value="TreeGrafter"/>
</dbReference>
<dbReference type="GO" id="GO:0046872">
    <property type="term" value="F:metal ion binding"/>
    <property type="evidence" value="ECO:0007669"/>
    <property type="project" value="UniProtKB-UniRule"/>
</dbReference>
<evidence type="ECO:0000259" key="20">
    <source>
        <dbReference type="PROSITE" id="PS51383"/>
    </source>
</evidence>
<dbReference type="EMBL" id="AYXY01000009">
    <property type="protein sequence ID" value="ETN96428.1"/>
    <property type="molecule type" value="Genomic_DNA"/>
</dbReference>
<dbReference type="PATRIC" id="fig|1286632.3.peg.694"/>
<evidence type="ECO:0000256" key="5">
    <source>
        <dbReference type="ARBA" id="ARBA00022723"/>
    </source>
</evidence>
<comment type="function">
    <text evidence="17">Catalyzes the dehydration of the S-form of NAD(P)HX at the expense of ADP, which is converted to AMP. Together with NAD(P)HX epimerase, which catalyzes the epimerization of the S- and R-forms, the enzyme allows the repair of both epimers of NAD(P)HX, a damaged form of NAD(P)H that is a result of enzymatic or heat-dependent hydration.</text>
</comment>
<dbReference type="Pfam" id="PF01256">
    <property type="entry name" value="Carb_kinase"/>
    <property type="match status" value="1"/>
</dbReference>
<keyword evidence="23" id="KW-1185">Reference proteome</keyword>
<comment type="subunit">
    <text evidence="17">Homotetramer.</text>
</comment>
<dbReference type="SUPFAM" id="SSF64153">
    <property type="entry name" value="YjeF N-terminal domain-like"/>
    <property type="match status" value="1"/>
</dbReference>
<organism evidence="22 23">
    <name type="scientific">Zhouia amylolytica AD3</name>
    <dbReference type="NCBI Taxonomy" id="1286632"/>
    <lineage>
        <taxon>Bacteria</taxon>
        <taxon>Pseudomonadati</taxon>
        <taxon>Bacteroidota</taxon>
        <taxon>Flavobacteriia</taxon>
        <taxon>Flavobacteriales</taxon>
        <taxon>Flavobacteriaceae</taxon>
        <taxon>Zhouia</taxon>
    </lineage>
</organism>
<dbReference type="GO" id="GO:0052855">
    <property type="term" value="F:ADP-dependent NAD(P)H-hydrate dehydratase activity"/>
    <property type="evidence" value="ECO:0007669"/>
    <property type="project" value="UniProtKB-UniRule"/>
</dbReference>
<feature type="binding site" evidence="18">
    <location>
        <position position="126"/>
    </location>
    <ligand>
        <name>K(+)</name>
        <dbReference type="ChEBI" id="CHEBI:29103"/>
    </ligand>
</feature>
<comment type="similarity">
    <text evidence="3 19">In the N-terminal section; belongs to the NnrE/AIBP family.</text>
</comment>
<dbReference type="InterPro" id="IPR004443">
    <property type="entry name" value="YjeF_N_dom"/>
</dbReference>
<feature type="binding site" evidence="17">
    <location>
        <position position="439"/>
    </location>
    <ligand>
        <name>AMP</name>
        <dbReference type="ChEBI" id="CHEBI:456215"/>
    </ligand>
</feature>
<evidence type="ECO:0000256" key="15">
    <source>
        <dbReference type="ARBA" id="ARBA00048238"/>
    </source>
</evidence>
<comment type="caution">
    <text evidence="18">Lacks conserved residue(s) required for the propagation of feature annotation.</text>
</comment>
<evidence type="ECO:0000256" key="2">
    <source>
        <dbReference type="ARBA" id="ARBA00000909"/>
    </source>
</evidence>
<keyword evidence="22" id="KW-0418">Kinase</keyword>
<dbReference type="Pfam" id="PF03853">
    <property type="entry name" value="YjeF_N"/>
    <property type="match status" value="1"/>
</dbReference>
<sequence>MKIFAADHVYAADEFTIKSQNISSNELMERASNQVFKWLDLRLQGAKAKLHVFSGVGNNGGDGLVIARLLLEKGYDVIVHIVNFSDNRSRDFLINLDRLKQLKYWPEAINADTAYPEISSDAIVIDCIFGIGLNRSPEDWVGGLIGHINSSKAFVLSVDIPSGLYLDRVPDRKDFVIRANHTLTFQVPKLVFFLPETGVYTNQWELLNIGLDMNFLSSIETMMYLIGKHEVLPLYIPRQKFSHKGTYGHALIIGGSYGKIGAPLMTSEACLNTGAGLVTAFIPKCGYTIFQTSFPEAMVIADSNEESITNIKYEITPNVIAIGPGLGTNTTTINAFADFLKGNKVPLVIDADGLNILAEFPELIKLIPPKSVLTPHPKELQRLIGEWNDDFDKLEMVKRFSKNNDLIIVVKGAHTITVYQNQLYINNNGNPGMATAGSGDVLTGMITGLIAQGYNHLNAAVFGVYLHGKAGDLGVEKTGYQALTATTIIDFIGDAFLDLFKNNDETKSGQEVGSK</sequence>
<comment type="catalytic activity">
    <reaction evidence="15 17 19">
        <text>(6S)-NADHX + ADP = AMP + phosphate + NADH + H(+)</text>
        <dbReference type="Rhea" id="RHEA:32223"/>
        <dbReference type="ChEBI" id="CHEBI:15378"/>
        <dbReference type="ChEBI" id="CHEBI:43474"/>
        <dbReference type="ChEBI" id="CHEBI:57945"/>
        <dbReference type="ChEBI" id="CHEBI:64074"/>
        <dbReference type="ChEBI" id="CHEBI:456215"/>
        <dbReference type="ChEBI" id="CHEBI:456216"/>
        <dbReference type="EC" id="4.2.1.136"/>
    </reaction>
</comment>
<evidence type="ECO:0000256" key="9">
    <source>
        <dbReference type="ARBA" id="ARBA00022958"/>
    </source>
</evidence>
<keyword evidence="11 18" id="KW-0413">Isomerase</keyword>
<dbReference type="GO" id="GO:0016301">
    <property type="term" value="F:kinase activity"/>
    <property type="evidence" value="ECO:0007669"/>
    <property type="project" value="UniProtKB-KW"/>
</dbReference>
<dbReference type="HAMAP" id="MF_01966">
    <property type="entry name" value="NADHX_epimerase"/>
    <property type="match status" value="1"/>
</dbReference>
<protein>
    <recommendedName>
        <fullName evidence="19">Bifunctional NAD(P)H-hydrate repair enzyme</fullName>
    </recommendedName>
    <alternativeName>
        <fullName evidence="19">Nicotinamide nucleotide repair protein</fullName>
    </alternativeName>
    <domain>
        <recommendedName>
            <fullName evidence="19">ADP-dependent (S)-NAD(P)H-hydrate dehydratase</fullName>
            <ecNumber evidence="19">4.2.1.136</ecNumber>
        </recommendedName>
        <alternativeName>
            <fullName evidence="19">ADP-dependent NAD(P)HX dehydratase</fullName>
        </alternativeName>
    </domain>
    <domain>
        <recommendedName>
            <fullName evidence="19">NAD(P)H-hydrate epimerase</fullName>
            <ecNumber evidence="19">5.1.99.6</ecNumber>
        </recommendedName>
    </domain>
</protein>
<dbReference type="InterPro" id="IPR030677">
    <property type="entry name" value="Nnr"/>
</dbReference>
<comment type="catalytic activity">
    <reaction evidence="16 17 19">
        <text>(6S)-NADPHX + ADP = AMP + phosphate + NADPH + H(+)</text>
        <dbReference type="Rhea" id="RHEA:32235"/>
        <dbReference type="ChEBI" id="CHEBI:15378"/>
        <dbReference type="ChEBI" id="CHEBI:43474"/>
        <dbReference type="ChEBI" id="CHEBI:57783"/>
        <dbReference type="ChEBI" id="CHEBI:64076"/>
        <dbReference type="ChEBI" id="CHEBI:456215"/>
        <dbReference type="ChEBI" id="CHEBI:456216"/>
        <dbReference type="EC" id="4.2.1.136"/>
    </reaction>
</comment>
<proteinExistence type="inferred from homology"/>
<dbReference type="AlphaFoldDB" id="W2UQY3"/>
<comment type="function">
    <text evidence="14 19">Bifunctional enzyme that catalyzes the epimerization of the S- and R-forms of NAD(P)HX and the dehydration of the S-form of NAD(P)HX at the expense of ADP, which is converted to AMP. This allows the repair of both epimers of NAD(P)HX, a damaged form of NAD(P)H that is a result of enzymatic or heat-dependent hydration.</text>
</comment>
<dbReference type="PANTHER" id="PTHR12592:SF0">
    <property type="entry name" value="ATP-DEPENDENT (S)-NAD(P)H-HYDRATE DEHYDRATASE"/>
    <property type="match status" value="1"/>
</dbReference>
<dbReference type="CDD" id="cd01171">
    <property type="entry name" value="YXKO-related"/>
    <property type="match status" value="1"/>
</dbReference>
<dbReference type="GO" id="GO:0005524">
    <property type="term" value="F:ATP binding"/>
    <property type="evidence" value="ECO:0007669"/>
    <property type="project" value="UniProtKB-UniRule"/>
</dbReference>
<feature type="binding site" evidence="17">
    <location>
        <position position="440"/>
    </location>
    <ligand>
        <name>(6S)-NADPHX</name>
        <dbReference type="ChEBI" id="CHEBI:64076"/>
    </ligand>
</feature>
<evidence type="ECO:0000313" key="23">
    <source>
        <dbReference type="Proteomes" id="UP000018850"/>
    </source>
</evidence>
<evidence type="ECO:0000259" key="21">
    <source>
        <dbReference type="PROSITE" id="PS51385"/>
    </source>
</evidence>
<evidence type="ECO:0000256" key="3">
    <source>
        <dbReference type="ARBA" id="ARBA00006001"/>
    </source>
</evidence>
<name>W2UQY3_9FLAO</name>
<dbReference type="eggNOG" id="COG0063">
    <property type="taxonomic scope" value="Bacteria"/>
</dbReference>
<feature type="binding site" evidence="17">
    <location>
        <position position="376"/>
    </location>
    <ligand>
        <name>(6S)-NADPHX</name>
        <dbReference type="ChEBI" id="CHEBI:64076"/>
    </ligand>
</feature>
<dbReference type="InterPro" id="IPR036652">
    <property type="entry name" value="YjeF_N_dom_sf"/>
</dbReference>
<feature type="binding site" evidence="18">
    <location>
        <position position="159"/>
    </location>
    <ligand>
        <name>(6S)-NADPHX</name>
        <dbReference type="ChEBI" id="CHEBI:64076"/>
    </ligand>
</feature>
<dbReference type="InterPro" id="IPR000631">
    <property type="entry name" value="CARKD"/>
</dbReference>
<dbReference type="Gene3D" id="3.40.1190.20">
    <property type="match status" value="1"/>
</dbReference>
<keyword evidence="10 17" id="KW-0520">NAD</keyword>
<comment type="similarity">
    <text evidence="18">Belongs to the NnrE/AIBP family.</text>
</comment>
<dbReference type="PROSITE" id="PS51385">
    <property type="entry name" value="YJEF_N"/>
    <property type="match status" value="1"/>
</dbReference>
<keyword evidence="22" id="KW-0808">Transferase</keyword>
<keyword evidence="13" id="KW-0511">Multifunctional enzyme</keyword>